<dbReference type="GO" id="GO:0003700">
    <property type="term" value="F:DNA-binding transcription factor activity"/>
    <property type="evidence" value="ECO:0007669"/>
    <property type="project" value="InterPro"/>
</dbReference>
<organism evidence="2 3">
    <name type="scientific">Agathobaculum faecis</name>
    <dbReference type="NCBI Taxonomy" id="2763013"/>
    <lineage>
        <taxon>Bacteria</taxon>
        <taxon>Bacillati</taxon>
        <taxon>Bacillota</taxon>
        <taxon>Clostridia</taxon>
        <taxon>Eubacteriales</taxon>
        <taxon>Butyricicoccaceae</taxon>
        <taxon>Agathobaculum</taxon>
    </lineage>
</organism>
<evidence type="ECO:0000313" key="2">
    <source>
        <dbReference type="EMBL" id="MBC5724839.1"/>
    </source>
</evidence>
<evidence type="ECO:0000259" key="1">
    <source>
        <dbReference type="PROSITE" id="PS50995"/>
    </source>
</evidence>
<dbReference type="GO" id="GO:0006950">
    <property type="term" value="P:response to stress"/>
    <property type="evidence" value="ECO:0007669"/>
    <property type="project" value="TreeGrafter"/>
</dbReference>
<gene>
    <name evidence="2" type="ORF">H8S45_05130</name>
</gene>
<dbReference type="Gene3D" id="1.10.10.10">
    <property type="entry name" value="Winged helix-like DNA-binding domain superfamily/Winged helix DNA-binding domain"/>
    <property type="match status" value="1"/>
</dbReference>
<dbReference type="PANTHER" id="PTHR33164">
    <property type="entry name" value="TRANSCRIPTIONAL REGULATOR, MARR FAMILY"/>
    <property type="match status" value="1"/>
</dbReference>
<dbReference type="AlphaFoldDB" id="A0A923LTH6"/>
<dbReference type="InterPro" id="IPR000835">
    <property type="entry name" value="HTH_MarR-typ"/>
</dbReference>
<keyword evidence="3" id="KW-1185">Reference proteome</keyword>
<protein>
    <submittedName>
        <fullName evidence="2">MarR family transcriptional regulator</fullName>
    </submittedName>
</protein>
<dbReference type="PRINTS" id="PR00598">
    <property type="entry name" value="HTHMARR"/>
</dbReference>
<dbReference type="SMART" id="SM00347">
    <property type="entry name" value="HTH_MARR"/>
    <property type="match status" value="1"/>
</dbReference>
<dbReference type="Proteomes" id="UP000606499">
    <property type="component" value="Unassembled WGS sequence"/>
</dbReference>
<dbReference type="PROSITE" id="PS50995">
    <property type="entry name" value="HTH_MARR_2"/>
    <property type="match status" value="1"/>
</dbReference>
<sequence>MLHWEDDFLKDTAKLEKLYRSCLQDAAAGYQLSPNETAVLLFLCHYAPEQDTATDIAQSRGISKALVARSVDGLHRRGFLACERDESDRRVVHLRLCGEGAAAAAQLQKSCWEVARQLRQGISDEELLTVHRIMKKMQRNLDALLEQRERKVK</sequence>
<dbReference type="PANTHER" id="PTHR33164:SF89">
    <property type="entry name" value="MARR FAMILY REGULATORY PROTEIN"/>
    <property type="match status" value="1"/>
</dbReference>
<dbReference type="InterPro" id="IPR036388">
    <property type="entry name" value="WH-like_DNA-bd_sf"/>
</dbReference>
<dbReference type="InterPro" id="IPR036390">
    <property type="entry name" value="WH_DNA-bd_sf"/>
</dbReference>
<dbReference type="EMBL" id="JACOPL010000004">
    <property type="protein sequence ID" value="MBC5724839.1"/>
    <property type="molecule type" value="Genomic_DNA"/>
</dbReference>
<accession>A0A923LTH6</accession>
<reference evidence="2" key="1">
    <citation type="submission" date="2020-08" db="EMBL/GenBank/DDBJ databases">
        <title>Genome public.</title>
        <authorList>
            <person name="Liu C."/>
            <person name="Sun Q."/>
        </authorList>
    </citation>
    <scope>NUCLEOTIDE SEQUENCE</scope>
    <source>
        <strain evidence="2">NSJ-28</strain>
    </source>
</reference>
<comment type="caution">
    <text evidence="2">The sequence shown here is derived from an EMBL/GenBank/DDBJ whole genome shotgun (WGS) entry which is preliminary data.</text>
</comment>
<name>A0A923LTH6_9FIRM</name>
<evidence type="ECO:0000313" key="3">
    <source>
        <dbReference type="Proteomes" id="UP000606499"/>
    </source>
</evidence>
<feature type="domain" description="HTH marR-type" evidence="1">
    <location>
        <begin position="5"/>
        <end position="139"/>
    </location>
</feature>
<dbReference type="RefSeq" id="WP_159068028.1">
    <property type="nucleotide sequence ID" value="NZ_JACOPL010000004.1"/>
</dbReference>
<proteinExistence type="predicted"/>
<dbReference type="Pfam" id="PF12802">
    <property type="entry name" value="MarR_2"/>
    <property type="match status" value="1"/>
</dbReference>
<dbReference type="InterPro" id="IPR039422">
    <property type="entry name" value="MarR/SlyA-like"/>
</dbReference>
<dbReference type="SUPFAM" id="SSF46785">
    <property type="entry name" value="Winged helix' DNA-binding domain"/>
    <property type="match status" value="1"/>
</dbReference>